<dbReference type="EMBL" id="BNEE01000006">
    <property type="protein sequence ID" value="GHI85132.1"/>
    <property type="molecule type" value="Genomic_DNA"/>
</dbReference>
<dbReference type="SMART" id="SM00347">
    <property type="entry name" value="HTH_MARR"/>
    <property type="match status" value="1"/>
</dbReference>
<proteinExistence type="predicted"/>
<reference evidence="3" key="1">
    <citation type="submission" date="2020-09" db="EMBL/GenBank/DDBJ databases">
        <title>Whole genome shotgun sequence of Streptomyces xanthophaeus NBRC 12829.</title>
        <authorList>
            <person name="Komaki H."/>
            <person name="Tamura T."/>
        </authorList>
    </citation>
    <scope>NUCLEOTIDE SEQUENCE</scope>
    <source>
        <strain evidence="3">NBRC 12829</strain>
    </source>
</reference>
<dbReference type="InterPro" id="IPR036388">
    <property type="entry name" value="WH-like_DNA-bd_sf"/>
</dbReference>
<evidence type="ECO:0000313" key="3">
    <source>
        <dbReference type="EMBL" id="GHI85132.1"/>
    </source>
</evidence>
<dbReference type="GO" id="GO:0006950">
    <property type="term" value="P:response to stress"/>
    <property type="evidence" value="ECO:0007669"/>
    <property type="project" value="TreeGrafter"/>
</dbReference>
<feature type="compositionally biased region" description="Low complexity" evidence="1">
    <location>
        <begin position="162"/>
        <end position="178"/>
    </location>
</feature>
<feature type="domain" description="HTH marR-type" evidence="2">
    <location>
        <begin position="23"/>
        <end position="156"/>
    </location>
</feature>
<keyword evidence="4" id="KW-1185">Reference proteome</keyword>
<dbReference type="InterPro" id="IPR036390">
    <property type="entry name" value="WH_DNA-bd_sf"/>
</dbReference>
<gene>
    <name evidence="3" type="ORF">Sxan_24960</name>
</gene>
<comment type="caution">
    <text evidence="3">The sequence shown here is derived from an EMBL/GenBank/DDBJ whole genome shotgun (WGS) entry which is preliminary data.</text>
</comment>
<evidence type="ECO:0000313" key="4">
    <source>
        <dbReference type="Proteomes" id="UP000600026"/>
    </source>
</evidence>
<dbReference type="Proteomes" id="UP000600026">
    <property type="component" value="Unassembled WGS sequence"/>
</dbReference>
<dbReference type="PANTHER" id="PTHR33164:SF106">
    <property type="entry name" value="TRANSCRIPTIONAL REGULATORY PROTEIN"/>
    <property type="match status" value="1"/>
</dbReference>
<dbReference type="AlphaFoldDB" id="A0A919GXH1"/>
<dbReference type="Pfam" id="PF12802">
    <property type="entry name" value="MarR_2"/>
    <property type="match status" value="1"/>
</dbReference>
<protein>
    <submittedName>
        <fullName evidence="3">MarR family transcriptional regulator</fullName>
    </submittedName>
</protein>
<organism evidence="3 4">
    <name type="scientific">Streptomyces xanthophaeus</name>
    <dbReference type="NCBI Taxonomy" id="67385"/>
    <lineage>
        <taxon>Bacteria</taxon>
        <taxon>Bacillati</taxon>
        <taxon>Actinomycetota</taxon>
        <taxon>Actinomycetes</taxon>
        <taxon>Kitasatosporales</taxon>
        <taxon>Streptomycetaceae</taxon>
        <taxon>Streptomyces</taxon>
    </lineage>
</organism>
<evidence type="ECO:0000259" key="2">
    <source>
        <dbReference type="PROSITE" id="PS50995"/>
    </source>
</evidence>
<dbReference type="InterPro" id="IPR039422">
    <property type="entry name" value="MarR/SlyA-like"/>
</dbReference>
<name>A0A919GXH1_9ACTN</name>
<accession>A0A919GXH1</accession>
<dbReference type="SUPFAM" id="SSF46785">
    <property type="entry name" value="Winged helix' DNA-binding domain"/>
    <property type="match status" value="1"/>
</dbReference>
<dbReference type="PANTHER" id="PTHR33164">
    <property type="entry name" value="TRANSCRIPTIONAL REGULATOR, MARR FAMILY"/>
    <property type="match status" value="1"/>
</dbReference>
<feature type="region of interest" description="Disordered" evidence="1">
    <location>
        <begin position="162"/>
        <end position="184"/>
    </location>
</feature>
<dbReference type="GO" id="GO:0003700">
    <property type="term" value="F:DNA-binding transcription factor activity"/>
    <property type="evidence" value="ECO:0007669"/>
    <property type="project" value="InterPro"/>
</dbReference>
<dbReference type="InterPro" id="IPR000835">
    <property type="entry name" value="HTH_MarR-typ"/>
</dbReference>
<evidence type="ECO:0000256" key="1">
    <source>
        <dbReference type="SAM" id="MobiDB-lite"/>
    </source>
</evidence>
<sequence>MGAEDQRDDAARVDGVDTDEARLFAMARHLRAVNGAMNGLIHRFAGSQGLHATDVQALGAILDAPTPLTPGRLGKHLGLTSGSVTACLDRLEKAGHVRRVRDSADRRVVHLHYEPTARRAAAEHFRFLAEATRRAMERAGTQDTSAALRFLGLLGEEFAAGGPPAAAAAPTAPESPSAPVRPRA</sequence>
<dbReference type="RefSeq" id="WP_063768410.1">
    <property type="nucleotide sequence ID" value="NZ_BNEE01000006.1"/>
</dbReference>
<dbReference type="Gene3D" id="1.10.10.10">
    <property type="entry name" value="Winged helix-like DNA-binding domain superfamily/Winged helix DNA-binding domain"/>
    <property type="match status" value="1"/>
</dbReference>
<dbReference type="PROSITE" id="PS50995">
    <property type="entry name" value="HTH_MARR_2"/>
    <property type="match status" value="1"/>
</dbReference>